<dbReference type="EMBL" id="JBBNAE010000004">
    <property type="protein sequence ID" value="KAK9129390.1"/>
    <property type="molecule type" value="Genomic_DNA"/>
</dbReference>
<evidence type="ECO:0000313" key="4">
    <source>
        <dbReference type="Proteomes" id="UP001417504"/>
    </source>
</evidence>
<feature type="chain" id="PRO_5042937585" evidence="2">
    <location>
        <begin position="20"/>
        <end position="210"/>
    </location>
</feature>
<reference evidence="3 4" key="1">
    <citation type="submission" date="2024-01" db="EMBL/GenBank/DDBJ databases">
        <title>Genome assemblies of Stephania.</title>
        <authorList>
            <person name="Yang L."/>
        </authorList>
    </citation>
    <scope>NUCLEOTIDE SEQUENCE [LARGE SCALE GENOMIC DNA]</scope>
    <source>
        <strain evidence="3">QJT</strain>
        <tissue evidence="3">Leaf</tissue>
    </source>
</reference>
<keyword evidence="4" id="KW-1185">Reference proteome</keyword>
<evidence type="ECO:0000313" key="3">
    <source>
        <dbReference type="EMBL" id="KAK9129390.1"/>
    </source>
</evidence>
<accession>A0AAP0JA45</accession>
<feature type="compositionally biased region" description="Basic and acidic residues" evidence="1">
    <location>
        <begin position="147"/>
        <end position="165"/>
    </location>
</feature>
<evidence type="ECO:0000256" key="2">
    <source>
        <dbReference type="SAM" id="SignalP"/>
    </source>
</evidence>
<name>A0AAP0JA45_9MAGN</name>
<dbReference type="AlphaFoldDB" id="A0AAP0JA45"/>
<evidence type="ECO:0000256" key="1">
    <source>
        <dbReference type="SAM" id="MobiDB-lite"/>
    </source>
</evidence>
<feature type="signal peptide" evidence="2">
    <location>
        <begin position="1"/>
        <end position="19"/>
    </location>
</feature>
<keyword evidence="2" id="KW-0732">Signal</keyword>
<sequence>MVVTSLGNLLTGLVAVCVGQLSADLGTSKSKGNEALPSLRAEGVGHGAPSEIGAVTVRGPIRHDTVVKFSIVNAEVRLNRNVNSGFRANNYRRTRESTWSLQIFGPSEVTCQRSTAGDARFDKSFQLESDLWKIEVLKVSNGLKVKSNGEEGRRGEIEEKKRDENCLWEGDAPTHRVGPASQADPTSTRSEDPGFYDNPIQVMDCLELLA</sequence>
<proteinExistence type="predicted"/>
<dbReference type="Proteomes" id="UP001417504">
    <property type="component" value="Unassembled WGS sequence"/>
</dbReference>
<organism evidence="3 4">
    <name type="scientific">Stephania japonica</name>
    <dbReference type="NCBI Taxonomy" id="461633"/>
    <lineage>
        <taxon>Eukaryota</taxon>
        <taxon>Viridiplantae</taxon>
        <taxon>Streptophyta</taxon>
        <taxon>Embryophyta</taxon>
        <taxon>Tracheophyta</taxon>
        <taxon>Spermatophyta</taxon>
        <taxon>Magnoliopsida</taxon>
        <taxon>Ranunculales</taxon>
        <taxon>Menispermaceae</taxon>
        <taxon>Menispermoideae</taxon>
        <taxon>Cissampelideae</taxon>
        <taxon>Stephania</taxon>
    </lineage>
</organism>
<comment type="caution">
    <text evidence="3">The sequence shown here is derived from an EMBL/GenBank/DDBJ whole genome shotgun (WGS) entry which is preliminary data.</text>
</comment>
<gene>
    <name evidence="3" type="ORF">Sjap_009877</name>
</gene>
<feature type="region of interest" description="Disordered" evidence="1">
    <location>
        <begin position="147"/>
        <end position="198"/>
    </location>
</feature>
<protein>
    <submittedName>
        <fullName evidence="3">Uncharacterized protein</fullName>
    </submittedName>
</protein>